<dbReference type="AlphaFoldDB" id="A0A0J6SKY8"/>
<feature type="transmembrane region" description="Helical" evidence="1">
    <location>
        <begin position="105"/>
        <end position="127"/>
    </location>
</feature>
<reference evidence="2 3" key="1">
    <citation type="submission" date="2015-03" db="EMBL/GenBank/DDBJ databases">
        <title>Genome sequencing of Methylobacterium aquaticum DSM16371 type strain.</title>
        <authorList>
            <person name="Chaudhry V."/>
            <person name="Patil P.B."/>
        </authorList>
    </citation>
    <scope>NUCLEOTIDE SEQUENCE [LARGE SCALE GENOMIC DNA]</scope>
    <source>
        <strain evidence="2 3">DSM 16371</strain>
    </source>
</reference>
<gene>
    <name evidence="2" type="ORF">VP06_14505</name>
</gene>
<dbReference type="PATRIC" id="fig|270351.6.peg.297"/>
<dbReference type="Proteomes" id="UP000035929">
    <property type="component" value="Unassembled WGS sequence"/>
</dbReference>
<accession>A0A0J6SKY8</accession>
<proteinExistence type="predicted"/>
<evidence type="ECO:0000313" key="3">
    <source>
        <dbReference type="Proteomes" id="UP000035929"/>
    </source>
</evidence>
<dbReference type="RefSeq" id="WP_048464475.1">
    <property type="nucleotide sequence ID" value="NZ_LABX01000106.1"/>
</dbReference>
<organism evidence="2 3">
    <name type="scientific">Methylobacterium aquaticum</name>
    <dbReference type="NCBI Taxonomy" id="270351"/>
    <lineage>
        <taxon>Bacteria</taxon>
        <taxon>Pseudomonadati</taxon>
        <taxon>Pseudomonadota</taxon>
        <taxon>Alphaproteobacteria</taxon>
        <taxon>Hyphomicrobiales</taxon>
        <taxon>Methylobacteriaceae</taxon>
        <taxon>Methylobacterium</taxon>
    </lineage>
</organism>
<evidence type="ECO:0000313" key="2">
    <source>
        <dbReference type="EMBL" id="KMO34282.1"/>
    </source>
</evidence>
<evidence type="ECO:0000256" key="1">
    <source>
        <dbReference type="SAM" id="Phobius"/>
    </source>
</evidence>
<keyword evidence="1" id="KW-1133">Transmembrane helix</keyword>
<comment type="caution">
    <text evidence="2">The sequence shown here is derived from an EMBL/GenBank/DDBJ whole genome shotgun (WGS) entry which is preliminary data.</text>
</comment>
<keyword evidence="1" id="KW-0812">Transmembrane</keyword>
<dbReference type="EMBL" id="LABX01000106">
    <property type="protein sequence ID" value="KMO34282.1"/>
    <property type="molecule type" value="Genomic_DNA"/>
</dbReference>
<sequence>MAAVTKHDETAIGLLLAGSHLARLDPIDCQNLIAEHGIRPADLKEGFSWLQARIEAFNVRSGWVWAERSAKAHRIAMQAAALTMVSTPLAAAEAVGCGPTMSERIVGVVVIWTVIVLTMVVLSAVVFRTGSRS</sequence>
<protein>
    <submittedName>
        <fullName evidence="2">Uncharacterized protein</fullName>
    </submittedName>
</protein>
<name>A0A0J6SKY8_9HYPH</name>
<keyword evidence="1" id="KW-0472">Membrane</keyword>